<reference evidence="4 5" key="1">
    <citation type="submission" date="2018-05" db="EMBL/GenBank/DDBJ databases">
        <title>Amnibacterium sp. M8JJ-5, whole genome shotgun sequence.</title>
        <authorList>
            <person name="Tuo L."/>
        </authorList>
    </citation>
    <scope>NUCLEOTIDE SEQUENCE [LARGE SCALE GENOMIC DNA]</scope>
    <source>
        <strain evidence="4 5">M8JJ-5</strain>
    </source>
</reference>
<dbReference type="OrthoDB" id="4985746at2"/>
<evidence type="ECO:0008006" key="6">
    <source>
        <dbReference type="Google" id="ProtNLM"/>
    </source>
</evidence>
<sequence length="690" mass="70022">MRRLAGLSALAIAATTVFAGLVGMAPAHAAEGDLELVLAPENGALSRPGEALTVSGTVTNVSGAPVPAGTLDVAVARSLASRDALNEAFADPSTVSASVVGTVDTPPLPVLGSAQLSVQIPADVLDGALSGGGWGAHVVVTTMRAGDDLTVASASALVRLDGTAPTTLDVSVVVPITTPASGEGLISAESLEQYTAPSGLLTRKLEAASNPAATVLLDPRILASIRVLGISAPESALQWLEQLEALPNPVIPLQYADSDISLERSIGASIPLTPTSFLAALDPDNFPATEPTPSPDASAATTSPTPSPSPTSTATQEPTPAVTLPTLEELLAFDYSATDLAWPSAGHSTTADLDFAAAGGLNRVLVGAEDLDGPITGDVASVDSHNVIVADASSSIVSDAVFAVGSTDTRLAQSRATAVLAATATDTGSSRRSVVVALDRARSTGTDMAGPLQALTSLPWISVDSFPAADAVADAGAQWATAADDRVDTARGLLTDEEAISRFSSILDQPELLTGPARNDLLAGLSAGWIDDPDGWRGAVAATRADTAATLASVTVDASSQINVAAFTAEAPIYVSNALPYPVNVVVTPQANNGRLVITGATSTIQPASTQRVLLQAKAIANGRVTVTVNLSSPSGAPIGTPRYIQLDVQPFWETAGIAVIGALVLALLGFGTYRSIRRRRRLRAEPADA</sequence>
<feature type="region of interest" description="Disordered" evidence="1">
    <location>
        <begin position="281"/>
        <end position="319"/>
    </location>
</feature>
<evidence type="ECO:0000313" key="4">
    <source>
        <dbReference type="EMBL" id="PVZ95470.1"/>
    </source>
</evidence>
<dbReference type="RefSeq" id="WP_116755206.1">
    <property type="nucleotide sequence ID" value="NZ_JBHUEX010000001.1"/>
</dbReference>
<keyword evidence="2" id="KW-0812">Transmembrane</keyword>
<dbReference type="EMBL" id="QEOP01000001">
    <property type="protein sequence ID" value="PVZ95470.1"/>
    <property type="molecule type" value="Genomic_DNA"/>
</dbReference>
<dbReference type="AlphaFoldDB" id="A0A2V1HWF7"/>
<keyword evidence="2" id="KW-1133">Transmembrane helix</keyword>
<protein>
    <recommendedName>
        <fullName evidence="6">2-oxoglutarate dehydrogenase</fullName>
    </recommendedName>
</protein>
<organism evidence="4 5">
    <name type="scientific">Amnibacterium flavum</name>
    <dbReference type="NCBI Taxonomy" id="2173173"/>
    <lineage>
        <taxon>Bacteria</taxon>
        <taxon>Bacillati</taxon>
        <taxon>Actinomycetota</taxon>
        <taxon>Actinomycetes</taxon>
        <taxon>Micrococcales</taxon>
        <taxon>Microbacteriaceae</taxon>
        <taxon>Amnibacterium</taxon>
    </lineage>
</organism>
<gene>
    <name evidence="4" type="ORF">DDQ50_02885</name>
</gene>
<keyword evidence="3" id="KW-0732">Signal</keyword>
<accession>A0A2V1HWF7</accession>
<feature type="chain" id="PRO_5038794740" description="2-oxoglutarate dehydrogenase" evidence="3">
    <location>
        <begin position="20"/>
        <end position="690"/>
    </location>
</feature>
<evidence type="ECO:0000256" key="1">
    <source>
        <dbReference type="SAM" id="MobiDB-lite"/>
    </source>
</evidence>
<comment type="caution">
    <text evidence="4">The sequence shown here is derived from an EMBL/GenBank/DDBJ whole genome shotgun (WGS) entry which is preliminary data.</text>
</comment>
<proteinExistence type="predicted"/>
<name>A0A2V1HWF7_9MICO</name>
<keyword evidence="2" id="KW-0472">Membrane</keyword>
<feature type="compositionally biased region" description="Low complexity" evidence="1">
    <location>
        <begin position="287"/>
        <end position="319"/>
    </location>
</feature>
<dbReference type="Proteomes" id="UP000244893">
    <property type="component" value="Unassembled WGS sequence"/>
</dbReference>
<dbReference type="InterPro" id="IPR046112">
    <property type="entry name" value="DUF6049"/>
</dbReference>
<evidence type="ECO:0000256" key="2">
    <source>
        <dbReference type="SAM" id="Phobius"/>
    </source>
</evidence>
<keyword evidence="5" id="KW-1185">Reference proteome</keyword>
<feature type="signal peptide" evidence="3">
    <location>
        <begin position="1"/>
        <end position="19"/>
    </location>
</feature>
<dbReference type="Pfam" id="PF19516">
    <property type="entry name" value="DUF6049"/>
    <property type="match status" value="1"/>
</dbReference>
<feature type="transmembrane region" description="Helical" evidence="2">
    <location>
        <begin position="652"/>
        <end position="674"/>
    </location>
</feature>
<evidence type="ECO:0000313" key="5">
    <source>
        <dbReference type="Proteomes" id="UP000244893"/>
    </source>
</evidence>
<evidence type="ECO:0000256" key="3">
    <source>
        <dbReference type="SAM" id="SignalP"/>
    </source>
</evidence>